<dbReference type="GO" id="GO:0016020">
    <property type="term" value="C:membrane"/>
    <property type="evidence" value="ECO:0007669"/>
    <property type="project" value="TreeGrafter"/>
</dbReference>
<evidence type="ECO:0000313" key="10">
    <source>
        <dbReference type="Proteomes" id="UP000243006"/>
    </source>
</evidence>
<dbReference type="InterPro" id="IPR000690">
    <property type="entry name" value="Matrin/U1-C_Znf_C2H2"/>
</dbReference>
<evidence type="ECO:0000256" key="2">
    <source>
        <dbReference type="ARBA" id="ARBA00022723"/>
    </source>
</evidence>
<dbReference type="PROSITE" id="PS50171">
    <property type="entry name" value="ZF_MATRIN"/>
    <property type="match status" value="1"/>
</dbReference>
<dbReference type="GO" id="GO:0000398">
    <property type="term" value="P:mRNA splicing, via spliceosome"/>
    <property type="evidence" value="ECO:0007669"/>
    <property type="project" value="InterPro"/>
</dbReference>
<dbReference type="Proteomes" id="UP000243006">
    <property type="component" value="Unassembled WGS sequence"/>
</dbReference>
<proteinExistence type="predicted"/>
<dbReference type="GO" id="GO:0008270">
    <property type="term" value="F:zinc ion binding"/>
    <property type="evidence" value="ECO:0007669"/>
    <property type="project" value="UniProtKB-KW"/>
</dbReference>
<feature type="coiled-coil region" evidence="6">
    <location>
        <begin position="319"/>
        <end position="350"/>
    </location>
</feature>
<protein>
    <recommendedName>
        <fullName evidence="8">Matrin-type domain-containing protein</fullName>
    </recommendedName>
</protein>
<feature type="region of interest" description="Disordered" evidence="7">
    <location>
        <begin position="1155"/>
        <end position="1175"/>
    </location>
</feature>
<dbReference type="InterPro" id="IPR025086">
    <property type="entry name" value="SDE2/SF3A3_SAP"/>
</dbReference>
<comment type="subcellular location">
    <subcellularLocation>
        <location evidence="1">Nucleus</location>
    </subcellularLocation>
</comment>
<feature type="region of interest" description="Disordered" evidence="7">
    <location>
        <begin position="1060"/>
        <end position="1131"/>
    </location>
</feature>
<dbReference type="Pfam" id="PF12722">
    <property type="entry name" value="Hid1"/>
    <property type="match status" value="1"/>
</dbReference>
<dbReference type="PANTHER" id="PTHR21575">
    <property type="entry name" value="PROTEIN HID1"/>
    <property type="match status" value="1"/>
</dbReference>
<reference evidence="9 10" key="1">
    <citation type="submission" date="2015-04" db="EMBL/GenBank/DDBJ databases">
        <title>Draft genome of the roundworm Trichinella nativa.</title>
        <authorList>
            <person name="Mitreva M."/>
        </authorList>
    </citation>
    <scope>NUCLEOTIDE SEQUENCE [LARGE SCALE GENOMIC DNA]</scope>
    <source>
        <strain evidence="9 10">ISS45</strain>
    </source>
</reference>
<keyword evidence="5" id="KW-0539">Nucleus</keyword>
<feature type="region of interest" description="Disordered" evidence="7">
    <location>
        <begin position="358"/>
        <end position="377"/>
    </location>
</feature>
<keyword evidence="6" id="KW-0175">Coiled coil</keyword>
<evidence type="ECO:0000259" key="8">
    <source>
        <dbReference type="PROSITE" id="PS50171"/>
    </source>
</evidence>
<dbReference type="PANTHER" id="PTHR21575:SF12">
    <property type="entry name" value="PROTEIN HID1"/>
    <property type="match status" value="1"/>
</dbReference>
<evidence type="ECO:0000256" key="1">
    <source>
        <dbReference type="ARBA" id="ARBA00004123"/>
    </source>
</evidence>
<sequence>MTESPLEVQRRLHEERERIICAMVRESLRTKNSYKERVNSEHRLKVFVDQYLESTLRLKDVYVDEDGLRKAEINAVSGPNEFAEFYTRFRRLKEAHRNAPNEIVVPLSVEFQRFTENGNDLYQNDADLVEFTDEEGYGRFLDLHECYDKFINLKGRVDYITYINTFDDVQSIPKSKKNAEYRAYLGFLMDYLVDVIARVKPLLDISADLVKAEQEFENQWEEGTFPGWPKESVSALSHSGAFLDLSPFQTVEELKTVGLNRLKSALMALGLKCGGTLDERAQRLFSTKGKTANEIDSSLFAKTSAAEQMKRERDRQKEIAKMEAQLAYFAQQVEDLRKATRENVERKQARVFGEYEEDEEEIGNISDEQEEEDIPYNPKNLPLGWDGKPIPYWLYKLHGLNLSFPCEICGNQVYKGPKAFQKHFSEWRHAHGMRCLGIPNTAHFANITSISDALDLWNKLREEKESVRFKAEVEEEYEDSLGNVVNKKTYEDLRRQAVVELTSTKKSVEPSDDVFWQQFWQPNSIKQVQDIFSLIQSEEIRQLREHAPNNLATLCYKAVERLSQACQTSSHTVNDQQEILNCARILTRLLPFIFEDPDWRGYFWSNVSTPGSSGGPDGDTPPLGKLLLNSLCDLLFCPDFTVSSSKKGPETVENLKSIDSCEYIWEAGIGFAISPPHNPQYDCNRTELLRLLLTCLSDVMYQSNAAIQSGYENFWLTNFTSAENRHVLPLFTSLMNVVFSYDPIGYGLPYNHLLFSDCRGPLVEVALQVLVATLDQNGGDSTVTHEEDEAIFSNENLFISYLSRVHRDEVIDFDWMDDFEFILRGFSRLLNNPLTQTYLPNSCKKVAFHQELLVLFWKCCDYNRKFLFHVLKSSAVLDILVPILYYLNDSRNDQTRAGLVHMGVFVILLLSGERNFGVRLNKSYTARVAMDIPLFTGTHADLLIIVFHKLITSGNGKLQSLFECLLTIIVNVSPYLKSMSMVAASKLLHLLEVFSTPWYLYAAPNNHHMVFFLLEIFNNIIQYQFDGNYNLVYTIIRKRQVFYQLANLASDDSSISVALKSRKRQTGSKNTLPDMKTPTESSNDDQCPDQGGQQEAGTKLSQTQEGTAGTAEEEAEAKQSHHGLSASLAKTPNVNAMTERGASGLQEGVASLMLPTSNKAGSSKSDSGTSESWTPTQKWVDNWKQKLPMQTVMRLLQVLVPQVEKICIDRMLTDEGEVLKFLQHGTLVGLLPVPHPILIRKYQSNSGTNEWFRIYLWGVIYLRNTDPPIWYDSQIQLFEIQKI</sequence>
<dbReference type="Pfam" id="PF12108">
    <property type="entry name" value="SF3a60_bindingd"/>
    <property type="match status" value="1"/>
</dbReference>
<feature type="compositionally biased region" description="Low complexity" evidence="7">
    <location>
        <begin position="1162"/>
        <end position="1172"/>
    </location>
</feature>
<feature type="domain" description="Matrin-type" evidence="8">
    <location>
        <begin position="404"/>
        <end position="435"/>
    </location>
</feature>
<dbReference type="Pfam" id="PF13297">
    <property type="entry name" value="SDE2_2C"/>
    <property type="match status" value="1"/>
</dbReference>
<dbReference type="InterPro" id="IPR031774">
    <property type="entry name" value="SF3A3_dom"/>
</dbReference>
<accession>A0A1Y3E9L9</accession>
<feature type="compositionally biased region" description="Polar residues" evidence="7">
    <location>
        <begin position="1088"/>
        <end position="1104"/>
    </location>
</feature>
<dbReference type="InterPro" id="IPR021966">
    <property type="entry name" value="SF3a60_bindingd"/>
</dbReference>
<comment type="caution">
    <text evidence="9">The sequence shown here is derived from an EMBL/GenBank/DDBJ whole genome shotgun (WGS) entry which is preliminary data.</text>
</comment>
<evidence type="ECO:0000256" key="7">
    <source>
        <dbReference type="SAM" id="MobiDB-lite"/>
    </source>
</evidence>
<evidence type="ECO:0000256" key="6">
    <source>
        <dbReference type="SAM" id="Coils"/>
    </source>
</evidence>
<dbReference type="GO" id="GO:0005681">
    <property type="term" value="C:spliceosomal complex"/>
    <property type="evidence" value="ECO:0007669"/>
    <property type="project" value="InterPro"/>
</dbReference>
<dbReference type="Pfam" id="PF16837">
    <property type="entry name" value="SF3A3"/>
    <property type="match status" value="1"/>
</dbReference>
<evidence type="ECO:0000256" key="5">
    <source>
        <dbReference type="ARBA" id="ARBA00023242"/>
    </source>
</evidence>
<keyword evidence="2" id="KW-0479">Metal-binding</keyword>
<feature type="compositionally biased region" description="Acidic residues" evidence="7">
    <location>
        <begin position="358"/>
        <end position="374"/>
    </location>
</feature>
<evidence type="ECO:0000313" key="9">
    <source>
        <dbReference type="EMBL" id="OUC41822.1"/>
    </source>
</evidence>
<dbReference type="EMBL" id="LVZM01019476">
    <property type="protein sequence ID" value="OUC41822.1"/>
    <property type="molecule type" value="Genomic_DNA"/>
</dbReference>
<dbReference type="InterPro" id="IPR026705">
    <property type="entry name" value="Hid-1/Ecm30"/>
</dbReference>
<organism evidence="9 10">
    <name type="scientific">Trichinella nativa</name>
    <dbReference type="NCBI Taxonomy" id="6335"/>
    <lineage>
        <taxon>Eukaryota</taxon>
        <taxon>Metazoa</taxon>
        <taxon>Ecdysozoa</taxon>
        <taxon>Nematoda</taxon>
        <taxon>Enoplea</taxon>
        <taxon>Dorylaimia</taxon>
        <taxon>Trichinellida</taxon>
        <taxon>Trichinellidae</taxon>
        <taxon>Trichinella</taxon>
    </lineage>
</organism>
<evidence type="ECO:0000256" key="3">
    <source>
        <dbReference type="ARBA" id="ARBA00022771"/>
    </source>
</evidence>
<name>A0A1Y3E9L9_9BILA</name>
<gene>
    <name evidence="9" type="ORF">D917_00350</name>
</gene>
<dbReference type="GO" id="GO:0000138">
    <property type="term" value="C:Golgi trans cisterna"/>
    <property type="evidence" value="ECO:0007669"/>
    <property type="project" value="TreeGrafter"/>
</dbReference>
<keyword evidence="3" id="KW-0863">Zinc-finger</keyword>
<keyword evidence="4" id="KW-0862">Zinc</keyword>
<evidence type="ECO:0000256" key="4">
    <source>
        <dbReference type="ARBA" id="ARBA00022833"/>
    </source>
</evidence>
<dbReference type="GO" id="GO:0003723">
    <property type="term" value="F:RNA binding"/>
    <property type="evidence" value="ECO:0007669"/>
    <property type="project" value="InterPro"/>
</dbReference>
<dbReference type="GO" id="GO:0005797">
    <property type="term" value="C:Golgi medial cisterna"/>
    <property type="evidence" value="ECO:0007669"/>
    <property type="project" value="TreeGrafter"/>
</dbReference>